<feature type="signal peptide" evidence="2">
    <location>
        <begin position="1"/>
        <end position="27"/>
    </location>
</feature>
<dbReference type="AlphaFoldDB" id="A0A437LR52"/>
<accession>A0A437LR52</accession>
<keyword evidence="2" id="KW-0732">Signal</keyword>
<reference evidence="3 4" key="1">
    <citation type="submission" date="2019-01" db="EMBL/GenBank/DDBJ databases">
        <authorList>
            <person name="Chen W.-M."/>
        </authorList>
    </citation>
    <scope>NUCLEOTIDE SEQUENCE [LARGE SCALE GENOMIC DNA]</scope>
    <source>
        <strain evidence="3 4">CCP-18</strain>
    </source>
</reference>
<dbReference type="EMBL" id="SACM01000001">
    <property type="protein sequence ID" value="RVT87885.1"/>
    <property type="molecule type" value="Genomic_DNA"/>
</dbReference>
<dbReference type="Proteomes" id="UP000288587">
    <property type="component" value="Unassembled WGS sequence"/>
</dbReference>
<comment type="caution">
    <text evidence="3">The sequence shown here is derived from an EMBL/GenBank/DDBJ whole genome shotgun (WGS) entry which is preliminary data.</text>
</comment>
<gene>
    <name evidence="3" type="ORF">EOD73_02380</name>
</gene>
<evidence type="ECO:0000313" key="4">
    <source>
        <dbReference type="Proteomes" id="UP000288587"/>
    </source>
</evidence>
<sequence length="156" mass="16009">MTHTPASHLAVAALALALAGCSSTGQQVGQAATTPLRDLNLVNAPIPELLQATQKAPYAMPGDRSCPALAAAVAELDAVLGPDLDAPKGDKPSLGDRGQAEAGKALQRAAEGAVPFRGWIRKLSGAERYSRQVEAAIQAGEARRAYLRGIATGQSC</sequence>
<feature type="region of interest" description="Disordered" evidence="1">
    <location>
        <begin position="84"/>
        <end position="104"/>
    </location>
</feature>
<evidence type="ECO:0000256" key="2">
    <source>
        <dbReference type="SAM" id="SignalP"/>
    </source>
</evidence>
<feature type="compositionally biased region" description="Basic and acidic residues" evidence="1">
    <location>
        <begin position="85"/>
        <end position="94"/>
    </location>
</feature>
<proteinExistence type="predicted"/>
<dbReference type="RefSeq" id="WP_127680508.1">
    <property type="nucleotide sequence ID" value="NZ_SACM01000001.1"/>
</dbReference>
<organism evidence="3 4">
    <name type="scientific">Inhella crocodyli</name>
    <dbReference type="NCBI Taxonomy" id="2499851"/>
    <lineage>
        <taxon>Bacteria</taxon>
        <taxon>Pseudomonadati</taxon>
        <taxon>Pseudomonadota</taxon>
        <taxon>Betaproteobacteria</taxon>
        <taxon>Burkholderiales</taxon>
        <taxon>Sphaerotilaceae</taxon>
        <taxon>Inhella</taxon>
    </lineage>
</organism>
<name>A0A437LR52_9BURK</name>
<protein>
    <submittedName>
        <fullName evidence="3">Uncharacterized protein</fullName>
    </submittedName>
</protein>
<keyword evidence="4" id="KW-1185">Reference proteome</keyword>
<dbReference type="OrthoDB" id="8775233at2"/>
<evidence type="ECO:0000256" key="1">
    <source>
        <dbReference type="SAM" id="MobiDB-lite"/>
    </source>
</evidence>
<feature type="chain" id="PRO_5019327135" evidence="2">
    <location>
        <begin position="28"/>
        <end position="156"/>
    </location>
</feature>
<evidence type="ECO:0000313" key="3">
    <source>
        <dbReference type="EMBL" id="RVT87885.1"/>
    </source>
</evidence>